<feature type="compositionally biased region" description="Polar residues" evidence="1">
    <location>
        <begin position="487"/>
        <end position="496"/>
    </location>
</feature>
<comment type="caution">
    <text evidence="2">The sequence shown here is derived from an EMBL/GenBank/DDBJ whole genome shotgun (WGS) entry which is preliminary data.</text>
</comment>
<sequence>MSSGIIPNYPTEVWKGFQVVVKAGLATLHEERKCSFGFVYALEENGQAARKQAIVVFYKETFDQNLIRLDFSWQAQYHPAILISDAIPDFIKGIDGRQKISLKCASEVSPNTFKQRDAMSNELTSYQNATAVGWSKSGNPFFLVPASAAPLLQDGRIKSTLTFELAITGVEKTRHGDFIRDMIHASKAIRSRIPRGLFPALWIAKLDYQESIYKGRFLFEGLGLPKVLAEVDLAYAESFTKDRELKLEINVLHPARIPLSKDSKLHCITIIIIHPKRISLQGASLADHNQDEKGKDKECLVLGWEDFFFQTLAKKEWQFLGIPALEGGKGTLCTLYERHLGANDLVNLEKALRTAAVRIPHPANQFRLKNDEDRPQSGHIQLKSLLKQKIKPSRSRHNSDMASDGRFQNPLGQRPAKVYRSWSPDPSETGDADSGDDTGPTETTKPDEIKVGEYDPNDVQEGAKTPNAPTKGVHKGRVPTSHYVPNINPSDAVSPE</sequence>
<evidence type="ECO:0000313" key="2">
    <source>
        <dbReference type="EMBL" id="KAK6347471.1"/>
    </source>
</evidence>
<keyword evidence="3" id="KW-1185">Reference proteome</keyword>
<protein>
    <submittedName>
        <fullName evidence="2">Uncharacterized protein</fullName>
    </submittedName>
</protein>
<reference evidence="2 3" key="1">
    <citation type="submission" date="2019-10" db="EMBL/GenBank/DDBJ databases">
        <authorList>
            <person name="Palmer J.M."/>
        </authorList>
    </citation>
    <scope>NUCLEOTIDE SEQUENCE [LARGE SCALE GENOMIC DNA]</scope>
    <source>
        <strain evidence="2 3">TWF718</strain>
    </source>
</reference>
<proteinExistence type="predicted"/>
<feature type="compositionally biased region" description="Basic residues" evidence="1">
    <location>
        <begin position="386"/>
        <end position="396"/>
    </location>
</feature>
<accession>A0AAN8RE55</accession>
<gene>
    <name evidence="2" type="ORF">TWF718_005313</name>
</gene>
<name>A0AAN8RE55_9PEZI</name>
<feature type="compositionally biased region" description="Basic and acidic residues" evidence="1">
    <location>
        <begin position="444"/>
        <end position="453"/>
    </location>
</feature>
<organism evidence="2 3">
    <name type="scientific">Orbilia javanica</name>
    <dbReference type="NCBI Taxonomy" id="47235"/>
    <lineage>
        <taxon>Eukaryota</taxon>
        <taxon>Fungi</taxon>
        <taxon>Dikarya</taxon>
        <taxon>Ascomycota</taxon>
        <taxon>Pezizomycotina</taxon>
        <taxon>Orbiliomycetes</taxon>
        <taxon>Orbiliales</taxon>
        <taxon>Orbiliaceae</taxon>
        <taxon>Orbilia</taxon>
    </lineage>
</organism>
<dbReference type="Proteomes" id="UP001313282">
    <property type="component" value="Unassembled WGS sequence"/>
</dbReference>
<evidence type="ECO:0000256" key="1">
    <source>
        <dbReference type="SAM" id="MobiDB-lite"/>
    </source>
</evidence>
<feature type="region of interest" description="Disordered" evidence="1">
    <location>
        <begin position="385"/>
        <end position="496"/>
    </location>
</feature>
<dbReference type="EMBL" id="JAVHNR010000003">
    <property type="protein sequence ID" value="KAK6347471.1"/>
    <property type="molecule type" value="Genomic_DNA"/>
</dbReference>
<dbReference type="AlphaFoldDB" id="A0AAN8RE55"/>
<evidence type="ECO:0000313" key="3">
    <source>
        <dbReference type="Proteomes" id="UP001313282"/>
    </source>
</evidence>